<proteinExistence type="predicted"/>
<sequence length="275" mass="30678">MYTLSTAIRKPLQEALQRPVKQAAVGKIENNILPALVEKGAGRLIGAEGARKVNAFVKEQGIYKGAADYLGNKAEEALLPVSQRQVEKTTEEAPGLADFCGRAVKYISAGVLPWVVRAGPGFVAGPKGVAVGLMADQAINDAGLYTKTGNALEYYAKAGVDRVVQYFNPVDRYIKGSRTEKKTSVHKRYENPVALMERLKAIHTDLRRQKRKMAKGLLTRHEADKKLHKSKMRLMRYAKLCKTYTANHNTQERIQKNIRNLLSQVDYVKTHYRPA</sequence>
<name>A0A2H9T6Z7_9ZZZZ</name>
<dbReference type="AlphaFoldDB" id="A0A2H9T6Z7"/>
<comment type="caution">
    <text evidence="1">The sequence shown here is derived from an EMBL/GenBank/DDBJ whole genome shotgun (WGS) entry which is preliminary data.</text>
</comment>
<dbReference type="EMBL" id="NSIT01000107">
    <property type="protein sequence ID" value="PJE79005.1"/>
    <property type="molecule type" value="Genomic_DNA"/>
</dbReference>
<reference evidence="1" key="1">
    <citation type="journal article" date="2017" name="Appl. Environ. Microbiol.">
        <title>Molecular characterization of an Endozoicomonas-like organism causing infection in king scallop Pecten maximus L.</title>
        <authorList>
            <person name="Cano I."/>
            <person name="van Aerle R."/>
            <person name="Ross S."/>
            <person name="Verner-Jeffreys D.W."/>
            <person name="Paley R.K."/>
            <person name="Rimmer G."/>
            <person name="Ryder D."/>
            <person name="Hooper P."/>
            <person name="Stone D."/>
            <person name="Feist S.W."/>
        </authorList>
    </citation>
    <scope>NUCLEOTIDE SEQUENCE</scope>
</reference>
<gene>
    <name evidence="1" type="ORF">CI610_02039</name>
</gene>
<protein>
    <submittedName>
        <fullName evidence="1">Uncharacterized protein</fullName>
    </submittedName>
</protein>
<evidence type="ECO:0000313" key="1">
    <source>
        <dbReference type="EMBL" id="PJE79005.1"/>
    </source>
</evidence>
<accession>A0A2H9T6Z7</accession>
<organism evidence="1">
    <name type="scientific">invertebrate metagenome</name>
    <dbReference type="NCBI Taxonomy" id="1711999"/>
    <lineage>
        <taxon>unclassified sequences</taxon>
        <taxon>metagenomes</taxon>
        <taxon>organismal metagenomes</taxon>
    </lineage>
</organism>